<proteinExistence type="predicted"/>
<comment type="caution">
    <text evidence="1">The sequence shown here is derived from an EMBL/GenBank/DDBJ whole genome shotgun (WGS) entry which is preliminary data.</text>
</comment>
<evidence type="ECO:0000313" key="2">
    <source>
        <dbReference type="Proteomes" id="UP000604083"/>
    </source>
</evidence>
<dbReference type="Proteomes" id="UP000604083">
    <property type="component" value="Unassembled WGS sequence"/>
</dbReference>
<reference evidence="1" key="1">
    <citation type="submission" date="2021-01" db="EMBL/GenBank/DDBJ databases">
        <title>Modified the classification status of verrucomicrobia.</title>
        <authorList>
            <person name="Feng X."/>
        </authorList>
    </citation>
    <scope>NUCLEOTIDE SEQUENCE</scope>
    <source>
        <strain evidence="1">KCTC 12986</strain>
    </source>
</reference>
<dbReference type="RefSeq" id="WP_200392097.1">
    <property type="nucleotide sequence ID" value="NZ_JAENIO010000028.1"/>
</dbReference>
<accession>A0A934VI39</accession>
<protein>
    <submittedName>
        <fullName evidence="1">Uncharacterized protein</fullName>
    </submittedName>
</protein>
<name>A0A934VI39_9BACT</name>
<gene>
    <name evidence="1" type="ORF">JIN78_11375</name>
</gene>
<evidence type="ECO:0000313" key="1">
    <source>
        <dbReference type="EMBL" id="MBK1834663.1"/>
    </source>
</evidence>
<sequence>MKLHLVLFSLLFIGKAIEAEEAVIVGPLQDGSLPLPAPKLDLPPVEIKETKTHQLPDRTVTIHRIKDPSLFLEPEKKLENSEHSEVTADDSFQSAAVQERLASQSKTSHLFVSATVVDGHATFLQWWHDGEVYSAWSHADWMVLTSLTAFKKGDQQFSSLLMAGEMSSAHLAQDSPLRIPANLPTEVGSYRVEQGNLANKEAFVGIEALHEIYRNDYARLKAAYDLREQRRQAREDELAVRPSKPENITLHYWKVQPKKKGGGK</sequence>
<dbReference type="EMBL" id="JAENIO010000028">
    <property type="protein sequence ID" value="MBK1834663.1"/>
    <property type="molecule type" value="Genomic_DNA"/>
</dbReference>
<keyword evidence="2" id="KW-1185">Reference proteome</keyword>
<organism evidence="1 2">
    <name type="scientific">Roseibacillus ishigakijimensis</name>
    <dbReference type="NCBI Taxonomy" id="454146"/>
    <lineage>
        <taxon>Bacteria</taxon>
        <taxon>Pseudomonadati</taxon>
        <taxon>Verrucomicrobiota</taxon>
        <taxon>Verrucomicrobiia</taxon>
        <taxon>Verrucomicrobiales</taxon>
        <taxon>Verrucomicrobiaceae</taxon>
        <taxon>Roseibacillus</taxon>
    </lineage>
</organism>
<dbReference type="AlphaFoldDB" id="A0A934VI39"/>